<proteinExistence type="predicted"/>
<name>A0ACB5RCI8_9CLOT</name>
<gene>
    <name evidence="1" type="ORF">rsdtw13_20210</name>
</gene>
<evidence type="ECO:0000313" key="1">
    <source>
        <dbReference type="EMBL" id="GKX66763.1"/>
    </source>
</evidence>
<protein>
    <submittedName>
        <fullName evidence="1">Uncharacterized protein</fullName>
    </submittedName>
</protein>
<comment type="caution">
    <text evidence="1">The sequence shown here is derived from an EMBL/GenBank/DDBJ whole genome shotgun (WGS) entry which is preliminary data.</text>
</comment>
<reference evidence="1" key="1">
    <citation type="journal article" date="2025" name="Int. J. Syst. Evol. Microbiol.">
        <title>Inconstantimicrobium mannanitabidum sp. nov., a novel member of the family Clostridiaceae isolated from anoxic soil under the treatment of reductive soil disinfestation.</title>
        <authorList>
            <person name="Ueki A."/>
            <person name="Tonouchi A."/>
            <person name="Honma S."/>
            <person name="Kaku N."/>
            <person name="Ueki K."/>
        </authorList>
    </citation>
    <scope>NUCLEOTIDE SEQUENCE</scope>
    <source>
        <strain evidence="1">TW13</strain>
    </source>
</reference>
<dbReference type="EMBL" id="BROD01000001">
    <property type="protein sequence ID" value="GKX66763.1"/>
    <property type="molecule type" value="Genomic_DNA"/>
</dbReference>
<sequence length="366" mass="41552">MKNFWCEVYLDKLYNNLKIIREIAGDKKVIAVVKGNAYGLGIQEISKAIEDKVDYFAVADIEEAKLLKTEKEILLLSPLISKEDFSTDLKNIIFTIDNKEIINDIPEELEAKVHIYVDTGMNRMGVKGEELGDVISQIENKLPNVKIEGVYTHLHHTSNVKYTLKQIDKFKSYIEPYKNKFKMIHCLNSSGFINDEIRTACDFTNAIRAGNIIYGYDGMGKGLTRIYNYYSKPVNVCEVKKGETVGYGCLFKAKKTMKIGILGFGNIEHFGFSKDLRKNIFIDVLKAAYNSIKFRPVIFAGNRGIRVLGRSNMNITIVDMAGISKDELLRVEISPILADSRIKKIYYNENKEEVFFDGNISLAGDE</sequence>
<accession>A0ACB5RCI8</accession>
<keyword evidence="2" id="KW-1185">Reference proteome</keyword>
<organism evidence="1 2">
    <name type="scientific">Inconstantimicrobium mannanitabidum</name>
    <dbReference type="NCBI Taxonomy" id="1604901"/>
    <lineage>
        <taxon>Bacteria</taxon>
        <taxon>Bacillati</taxon>
        <taxon>Bacillota</taxon>
        <taxon>Clostridia</taxon>
        <taxon>Eubacteriales</taxon>
        <taxon>Clostridiaceae</taxon>
        <taxon>Inconstantimicrobium</taxon>
    </lineage>
</organism>
<evidence type="ECO:0000313" key="2">
    <source>
        <dbReference type="Proteomes" id="UP001058074"/>
    </source>
</evidence>
<dbReference type="Proteomes" id="UP001058074">
    <property type="component" value="Unassembled WGS sequence"/>
</dbReference>